<reference evidence="1 2" key="1">
    <citation type="submission" date="2019-07" db="EMBL/GenBank/DDBJ databases">
        <title>Whole genome shotgun sequence of Meiothermus hypogaeus NBRC 106114.</title>
        <authorList>
            <person name="Hosoyama A."/>
            <person name="Uohara A."/>
            <person name="Ohji S."/>
            <person name="Ichikawa N."/>
        </authorList>
    </citation>
    <scope>NUCLEOTIDE SEQUENCE [LARGE SCALE GENOMIC DNA]</scope>
    <source>
        <strain evidence="1 2">NBRC 106114</strain>
    </source>
</reference>
<sequence>MYLLYADESGAIGDPAQQHFVLAGFCAFERQGWWISKELDKIASRFNPADPGSVELHGSPMFAGRGSWRKFDKAYRHKAIADALRVLGNSHVSNRLFASVVRKSAVSPRDPVEVAFEQLASRFDKYLIRLHNKKDTQRGLIVFDKTTYESTIQTLATDFRTKGYTWGIIRNFAEVPLFLDSKASRLIQLADLVAYATYRNFEKGDSTFYSLIEHRLDADGGVVHGLYLKQ</sequence>
<dbReference type="RefSeq" id="WP_119339471.1">
    <property type="nucleotide sequence ID" value="NZ_BJXL01000027.1"/>
</dbReference>
<protein>
    <recommendedName>
        <fullName evidence="3">DUF3800 domain-containing protein</fullName>
    </recommendedName>
</protein>
<gene>
    <name evidence="1" type="ORF">MHY01S_11240</name>
</gene>
<evidence type="ECO:0000313" key="2">
    <source>
        <dbReference type="Proteomes" id="UP000321197"/>
    </source>
</evidence>
<dbReference type="EMBL" id="BJXL01000027">
    <property type="protein sequence ID" value="GEM82958.1"/>
    <property type="molecule type" value="Genomic_DNA"/>
</dbReference>
<accession>A0A511R019</accession>
<comment type="caution">
    <text evidence="1">The sequence shown here is derived from an EMBL/GenBank/DDBJ whole genome shotgun (WGS) entry which is preliminary data.</text>
</comment>
<dbReference type="Pfam" id="PF12686">
    <property type="entry name" value="DUF3800"/>
    <property type="match status" value="1"/>
</dbReference>
<evidence type="ECO:0000313" key="1">
    <source>
        <dbReference type="EMBL" id="GEM82958.1"/>
    </source>
</evidence>
<organism evidence="1 2">
    <name type="scientific">Meiothermus hypogaeus NBRC 106114</name>
    <dbReference type="NCBI Taxonomy" id="1227553"/>
    <lineage>
        <taxon>Bacteria</taxon>
        <taxon>Thermotogati</taxon>
        <taxon>Deinococcota</taxon>
        <taxon>Deinococci</taxon>
        <taxon>Thermales</taxon>
        <taxon>Thermaceae</taxon>
        <taxon>Meiothermus</taxon>
    </lineage>
</organism>
<dbReference type="InterPro" id="IPR024524">
    <property type="entry name" value="DUF3800"/>
</dbReference>
<dbReference type="AlphaFoldDB" id="A0A511R019"/>
<proteinExistence type="predicted"/>
<name>A0A511R019_9DEIN</name>
<dbReference type="Proteomes" id="UP000321197">
    <property type="component" value="Unassembled WGS sequence"/>
</dbReference>
<dbReference type="OrthoDB" id="9800818at2"/>
<evidence type="ECO:0008006" key="3">
    <source>
        <dbReference type="Google" id="ProtNLM"/>
    </source>
</evidence>